<sequence>MDLAANFLVLGPDIYLSPLRLVASFDHEILSAIISFDPDSGSLRATRFLFETFDGTVYSKFIEIQDLTAGCMHNICNVFFHVFCLVDQHFGAALCISQEELRCIVCSWPVDNLNLELLQLHYRLLKPQLEVLRFALEQVYQGFVVSYDSEILSVEVEVEIYAHPLDG</sequence>
<evidence type="ECO:0000313" key="1">
    <source>
        <dbReference type="EMBL" id="KAJ1184321.1"/>
    </source>
</evidence>
<gene>
    <name evidence="1" type="ORF">NDU88_001129</name>
</gene>
<name>A0AAV7U6P0_PLEWA</name>
<organism evidence="1 2">
    <name type="scientific">Pleurodeles waltl</name>
    <name type="common">Iberian ribbed newt</name>
    <dbReference type="NCBI Taxonomy" id="8319"/>
    <lineage>
        <taxon>Eukaryota</taxon>
        <taxon>Metazoa</taxon>
        <taxon>Chordata</taxon>
        <taxon>Craniata</taxon>
        <taxon>Vertebrata</taxon>
        <taxon>Euteleostomi</taxon>
        <taxon>Amphibia</taxon>
        <taxon>Batrachia</taxon>
        <taxon>Caudata</taxon>
        <taxon>Salamandroidea</taxon>
        <taxon>Salamandridae</taxon>
        <taxon>Pleurodelinae</taxon>
        <taxon>Pleurodeles</taxon>
    </lineage>
</organism>
<reference evidence="1" key="1">
    <citation type="journal article" date="2022" name="bioRxiv">
        <title>Sequencing and chromosome-scale assembly of the giantPleurodeles waltlgenome.</title>
        <authorList>
            <person name="Brown T."/>
            <person name="Elewa A."/>
            <person name="Iarovenko S."/>
            <person name="Subramanian E."/>
            <person name="Araus A.J."/>
            <person name="Petzold A."/>
            <person name="Susuki M."/>
            <person name="Suzuki K.-i.T."/>
            <person name="Hayashi T."/>
            <person name="Toyoda A."/>
            <person name="Oliveira C."/>
            <person name="Osipova E."/>
            <person name="Leigh N.D."/>
            <person name="Simon A."/>
            <person name="Yun M.H."/>
        </authorList>
    </citation>
    <scope>NUCLEOTIDE SEQUENCE</scope>
    <source>
        <strain evidence="1">20211129_DDA</strain>
        <tissue evidence="1">Liver</tissue>
    </source>
</reference>
<protein>
    <submittedName>
        <fullName evidence="1">Uncharacterized protein</fullName>
    </submittedName>
</protein>
<evidence type="ECO:0000313" key="2">
    <source>
        <dbReference type="Proteomes" id="UP001066276"/>
    </source>
</evidence>
<dbReference type="Proteomes" id="UP001066276">
    <property type="component" value="Chromosome 3_1"/>
</dbReference>
<comment type="caution">
    <text evidence="1">The sequence shown here is derived from an EMBL/GenBank/DDBJ whole genome shotgun (WGS) entry which is preliminary data.</text>
</comment>
<dbReference type="EMBL" id="JANPWB010000005">
    <property type="protein sequence ID" value="KAJ1184321.1"/>
    <property type="molecule type" value="Genomic_DNA"/>
</dbReference>
<dbReference type="AlphaFoldDB" id="A0AAV7U6P0"/>
<keyword evidence="2" id="KW-1185">Reference proteome</keyword>
<accession>A0AAV7U6P0</accession>
<proteinExistence type="predicted"/>